<reference evidence="2 3" key="1">
    <citation type="submission" date="2011-08" db="EMBL/GenBank/DDBJ databases">
        <authorList>
            <person name="Weinstock G."/>
            <person name="Sodergren E."/>
            <person name="Clifton S."/>
            <person name="Fulton L."/>
            <person name="Fulton B."/>
            <person name="Courtney L."/>
            <person name="Fronick C."/>
            <person name="Harrison M."/>
            <person name="Strong C."/>
            <person name="Farmer C."/>
            <person name="Delahaunty K."/>
            <person name="Markovic C."/>
            <person name="Hall O."/>
            <person name="Minx P."/>
            <person name="Tomlinson C."/>
            <person name="Mitreva M."/>
            <person name="Hou S."/>
            <person name="Chen J."/>
            <person name="Wollam A."/>
            <person name="Pepin K.H."/>
            <person name="Johnson M."/>
            <person name="Bhonagiri V."/>
            <person name="Zhang X."/>
            <person name="Suruliraj S."/>
            <person name="Warren W."/>
            <person name="Chinwalla A."/>
            <person name="Mardis E.R."/>
            <person name="Wilson R.K."/>
        </authorList>
    </citation>
    <scope>NUCLEOTIDE SEQUENCE [LARGE SCALE GENOMIC DNA]</scope>
    <source>
        <strain evidence="2 3">F0432</strain>
    </source>
</reference>
<evidence type="ECO:0000256" key="1">
    <source>
        <dbReference type="SAM" id="Phobius"/>
    </source>
</evidence>
<dbReference type="AlphaFoldDB" id="G9ZIW6"/>
<feature type="transmembrane region" description="Helical" evidence="1">
    <location>
        <begin position="75"/>
        <end position="98"/>
    </location>
</feature>
<evidence type="ECO:0000313" key="2">
    <source>
        <dbReference type="EMBL" id="EHM50921.1"/>
    </source>
</evidence>
<dbReference type="HOGENOM" id="CLU_1297937_0_0_6"/>
<evidence type="ECO:0000313" key="3">
    <source>
        <dbReference type="Proteomes" id="UP000004750"/>
    </source>
</evidence>
<accession>G9ZIW6</accession>
<organism evidence="2 3">
    <name type="scientific">Cardiobacterium valvarum F0432</name>
    <dbReference type="NCBI Taxonomy" id="797473"/>
    <lineage>
        <taxon>Bacteria</taxon>
        <taxon>Pseudomonadati</taxon>
        <taxon>Pseudomonadota</taxon>
        <taxon>Gammaproteobacteria</taxon>
        <taxon>Cardiobacteriales</taxon>
        <taxon>Cardiobacteriaceae</taxon>
        <taxon>Cardiobacterium</taxon>
    </lineage>
</organism>
<name>G9ZIW6_9GAMM</name>
<proteinExistence type="predicted"/>
<protein>
    <submittedName>
        <fullName evidence="2">Uncharacterized protein</fullName>
    </submittedName>
</protein>
<keyword evidence="1" id="KW-0472">Membrane</keyword>
<feature type="transmembrane region" description="Helical" evidence="1">
    <location>
        <begin position="5"/>
        <end position="25"/>
    </location>
</feature>
<keyword evidence="1" id="KW-1133">Transmembrane helix</keyword>
<dbReference type="EMBL" id="AGCM01000170">
    <property type="protein sequence ID" value="EHM50921.1"/>
    <property type="molecule type" value="Genomic_DNA"/>
</dbReference>
<dbReference type="Proteomes" id="UP000004750">
    <property type="component" value="Unassembled WGS sequence"/>
</dbReference>
<dbReference type="STRING" id="797473.HMPREF9080_02733"/>
<dbReference type="RefSeq" id="WP_006986719.1">
    <property type="nucleotide sequence ID" value="NZ_JH417965.1"/>
</dbReference>
<keyword evidence="1" id="KW-0812">Transmembrane</keyword>
<sequence length="212" mass="23903">MMNTLLKAAGTILLVFIIALILVRMSEELPVLLIAASVVGIILNFWMVPGIIDSLRRRFLTKALVSATPLDLKHYVYASAMVILCLLFLLAPMLSIVYGDNHLDKKERQWQAYVKKAHCVFVASEKADEGPLSTWQCDDGMHQVNIAVHQTKQGIAIGRDITALRYFSYALSALYIVASGAAIWFFMRQYRLAKQLWRQKQSGLDIEQETLS</sequence>
<gene>
    <name evidence="2" type="ORF">HMPREF9080_02733</name>
</gene>
<feature type="transmembrane region" description="Helical" evidence="1">
    <location>
        <begin position="166"/>
        <end position="187"/>
    </location>
</feature>
<feature type="transmembrane region" description="Helical" evidence="1">
    <location>
        <begin position="31"/>
        <end position="55"/>
    </location>
</feature>
<comment type="caution">
    <text evidence="2">The sequence shown here is derived from an EMBL/GenBank/DDBJ whole genome shotgun (WGS) entry which is preliminary data.</text>
</comment>